<keyword evidence="3" id="KW-0812">Transmembrane</keyword>
<evidence type="ECO:0000313" key="5">
    <source>
        <dbReference type="EMBL" id="TWI14176.1"/>
    </source>
</evidence>
<evidence type="ECO:0000256" key="2">
    <source>
        <dbReference type="SAM" id="MobiDB-lite"/>
    </source>
</evidence>
<reference evidence="5 6" key="1">
    <citation type="journal article" date="2015" name="Stand. Genomic Sci.">
        <title>Genomic Encyclopedia of Bacterial and Archaeal Type Strains, Phase III: the genomes of soil and plant-associated and newly described type strains.</title>
        <authorList>
            <person name="Whitman W.B."/>
            <person name="Woyke T."/>
            <person name="Klenk H.P."/>
            <person name="Zhou Y."/>
            <person name="Lilburn T.G."/>
            <person name="Beck B.J."/>
            <person name="De Vos P."/>
            <person name="Vandamme P."/>
            <person name="Eisen J.A."/>
            <person name="Garrity G."/>
            <person name="Hugenholtz P."/>
            <person name="Kyrpides N.C."/>
        </authorList>
    </citation>
    <scope>NUCLEOTIDE SEQUENCE [LARGE SCALE GENOMIC DNA]</scope>
    <source>
        <strain evidence="5 6">CGMCC 1.10136</strain>
    </source>
</reference>
<dbReference type="Gene3D" id="2.70.70.10">
    <property type="entry name" value="Glucose Permease (Domain IIA)"/>
    <property type="match status" value="1"/>
</dbReference>
<dbReference type="FunFam" id="2.70.70.10:FF:000006">
    <property type="entry name" value="M23 family peptidase"/>
    <property type="match status" value="1"/>
</dbReference>
<keyword evidence="6" id="KW-1185">Reference proteome</keyword>
<comment type="caution">
    <text evidence="5">The sequence shown here is derived from an EMBL/GenBank/DDBJ whole genome shotgun (WGS) entry which is preliminary data.</text>
</comment>
<feature type="region of interest" description="Disordered" evidence="2">
    <location>
        <begin position="1"/>
        <end position="20"/>
    </location>
</feature>
<accession>A0A562M2M9</accession>
<feature type="coiled-coil region" evidence="1">
    <location>
        <begin position="79"/>
        <end position="127"/>
    </location>
</feature>
<keyword evidence="3" id="KW-0472">Membrane</keyword>
<name>A0A562M2M9_9GAMM</name>
<dbReference type="InterPro" id="IPR016047">
    <property type="entry name" value="M23ase_b-sheet_dom"/>
</dbReference>
<dbReference type="AlphaFoldDB" id="A0A562M2M9"/>
<dbReference type="SUPFAM" id="SSF51261">
    <property type="entry name" value="Duplicated hybrid motif"/>
    <property type="match status" value="1"/>
</dbReference>
<evidence type="ECO:0000313" key="6">
    <source>
        <dbReference type="Proteomes" id="UP000316471"/>
    </source>
</evidence>
<dbReference type="InterPro" id="IPR011055">
    <property type="entry name" value="Dup_hybrid_motif"/>
</dbReference>
<dbReference type="GO" id="GO:0004222">
    <property type="term" value="F:metalloendopeptidase activity"/>
    <property type="evidence" value="ECO:0007669"/>
    <property type="project" value="TreeGrafter"/>
</dbReference>
<dbReference type="Proteomes" id="UP000316471">
    <property type="component" value="Unassembled WGS sequence"/>
</dbReference>
<evidence type="ECO:0000256" key="1">
    <source>
        <dbReference type="SAM" id="Coils"/>
    </source>
</evidence>
<feature type="transmembrane region" description="Helical" evidence="3">
    <location>
        <begin position="53"/>
        <end position="78"/>
    </location>
</feature>
<dbReference type="EMBL" id="VLKP01000001">
    <property type="protein sequence ID" value="TWI14176.1"/>
    <property type="molecule type" value="Genomic_DNA"/>
</dbReference>
<gene>
    <name evidence="5" type="ORF">IP93_00169</name>
</gene>
<keyword evidence="3" id="KW-1133">Transmembrane helix</keyword>
<sequence length="330" mass="35157">MSTSSASWGEGGEGGDRESDIGHMTYHTILNKSHGPFLRFVHQLAHKGARRPLLAIAVLLGAGAVLGGGTSLAVTAALRADVQQQQAETNKIRREAQREVNALAARLGELQAEANRLNALGERLTRMGQLQDGEFDFDQPVGVGGGDAVEDMPVGELVDGMDDLKRKFAASGDQLSVLESLLFNTQLAMNAVPGREPIQGKYITSSFGTRADPIKGGRQFHKGIDFEANVGDPVLAAADGVVSFSGDRSGYGHTVEVDHGNGFVTRYAHNSRLTRRVGELVRAGTEIAKAGSSGRSTGAHVHFEVWQNGAVVNPRKFLSQQSPLQVKVRG</sequence>
<dbReference type="InterPro" id="IPR050570">
    <property type="entry name" value="Cell_wall_metabolism_enzyme"/>
</dbReference>
<proteinExistence type="predicted"/>
<organism evidence="5 6">
    <name type="scientific">Aerolutibacter ruishenii</name>
    <dbReference type="NCBI Taxonomy" id="686800"/>
    <lineage>
        <taxon>Bacteria</taxon>
        <taxon>Pseudomonadati</taxon>
        <taxon>Pseudomonadota</taxon>
        <taxon>Gammaproteobacteria</taxon>
        <taxon>Lysobacterales</taxon>
        <taxon>Lysobacteraceae</taxon>
        <taxon>Aerolutibacter</taxon>
    </lineage>
</organism>
<feature type="domain" description="M23ase beta-sheet core" evidence="4">
    <location>
        <begin position="219"/>
        <end position="314"/>
    </location>
</feature>
<dbReference type="Pfam" id="PF01551">
    <property type="entry name" value="Peptidase_M23"/>
    <property type="match status" value="1"/>
</dbReference>
<protein>
    <submittedName>
        <fullName evidence="5">Peptidase M23-like protein</fullName>
    </submittedName>
</protein>
<keyword evidence="1" id="KW-0175">Coiled coil</keyword>
<dbReference type="PANTHER" id="PTHR21666:SF291">
    <property type="entry name" value="STAGE II SPORULATION PROTEIN Q"/>
    <property type="match status" value="1"/>
</dbReference>
<dbReference type="CDD" id="cd12797">
    <property type="entry name" value="M23_peptidase"/>
    <property type="match status" value="1"/>
</dbReference>
<dbReference type="PANTHER" id="PTHR21666">
    <property type="entry name" value="PEPTIDASE-RELATED"/>
    <property type="match status" value="1"/>
</dbReference>
<evidence type="ECO:0000256" key="3">
    <source>
        <dbReference type="SAM" id="Phobius"/>
    </source>
</evidence>
<evidence type="ECO:0000259" key="4">
    <source>
        <dbReference type="Pfam" id="PF01551"/>
    </source>
</evidence>